<dbReference type="WBParaSite" id="nRc.2.0.1.t26815-RA">
    <property type="protein sequence ID" value="nRc.2.0.1.t26815-RA"/>
    <property type="gene ID" value="nRc.2.0.1.g26815"/>
</dbReference>
<dbReference type="Gene3D" id="1.10.10.10">
    <property type="entry name" value="Winged helix-like DNA-binding domain superfamily/Winged helix DNA-binding domain"/>
    <property type="match status" value="1"/>
</dbReference>
<dbReference type="PROSITE" id="PS00657">
    <property type="entry name" value="FORK_HEAD_1"/>
    <property type="match status" value="1"/>
</dbReference>
<dbReference type="GO" id="GO:0000978">
    <property type="term" value="F:RNA polymerase II cis-regulatory region sequence-specific DNA binding"/>
    <property type="evidence" value="ECO:0007669"/>
    <property type="project" value="TreeGrafter"/>
</dbReference>
<feature type="domain" description="Fork-head" evidence="3">
    <location>
        <begin position="73"/>
        <end position="103"/>
    </location>
</feature>
<dbReference type="PRINTS" id="PR00053">
    <property type="entry name" value="FORKHEAD"/>
</dbReference>
<proteinExistence type="predicted"/>
<comment type="subcellular location">
    <subcellularLocation>
        <location evidence="2">Nucleus</location>
    </subcellularLocation>
</comment>
<dbReference type="InterPro" id="IPR018122">
    <property type="entry name" value="TF_fork_head_CS_1"/>
</dbReference>
<dbReference type="GO" id="GO:0030154">
    <property type="term" value="P:cell differentiation"/>
    <property type="evidence" value="ECO:0007669"/>
    <property type="project" value="TreeGrafter"/>
</dbReference>
<reference evidence="5" key="1">
    <citation type="submission" date="2022-11" db="UniProtKB">
        <authorList>
            <consortium name="WormBaseParasite"/>
        </authorList>
    </citation>
    <scope>IDENTIFICATION</scope>
</reference>
<dbReference type="InterPro" id="IPR050211">
    <property type="entry name" value="FOX_domain-containing"/>
</dbReference>
<protein>
    <submittedName>
        <fullName evidence="5">Fork-head domain-containing protein</fullName>
    </submittedName>
</protein>
<dbReference type="InterPro" id="IPR036390">
    <property type="entry name" value="WH_DNA-bd_sf"/>
</dbReference>
<dbReference type="Proteomes" id="UP000887565">
    <property type="component" value="Unplaced"/>
</dbReference>
<keyword evidence="1 2" id="KW-0238">DNA-binding</keyword>
<dbReference type="AlphaFoldDB" id="A0A915JKW9"/>
<dbReference type="InterPro" id="IPR036388">
    <property type="entry name" value="WH-like_DNA-bd_sf"/>
</dbReference>
<organism evidence="4 5">
    <name type="scientific">Romanomermis culicivorax</name>
    <name type="common">Nematode worm</name>
    <dbReference type="NCBI Taxonomy" id="13658"/>
    <lineage>
        <taxon>Eukaryota</taxon>
        <taxon>Metazoa</taxon>
        <taxon>Ecdysozoa</taxon>
        <taxon>Nematoda</taxon>
        <taxon>Enoplea</taxon>
        <taxon>Dorylaimia</taxon>
        <taxon>Mermithida</taxon>
        <taxon>Mermithoidea</taxon>
        <taxon>Mermithidae</taxon>
        <taxon>Romanomermis</taxon>
    </lineage>
</organism>
<dbReference type="InterPro" id="IPR001766">
    <property type="entry name" value="Fork_head_dom"/>
</dbReference>
<dbReference type="PANTHER" id="PTHR11829:SF402">
    <property type="entry name" value="FORK HEAD DOMAIN-CONTAINING PROTEIN FD3-RELATED"/>
    <property type="match status" value="1"/>
</dbReference>
<accession>A0A915JKW9</accession>
<evidence type="ECO:0000313" key="4">
    <source>
        <dbReference type="Proteomes" id="UP000887565"/>
    </source>
</evidence>
<dbReference type="GO" id="GO:0000981">
    <property type="term" value="F:DNA-binding transcription factor activity, RNA polymerase II-specific"/>
    <property type="evidence" value="ECO:0007669"/>
    <property type="project" value="TreeGrafter"/>
</dbReference>
<keyword evidence="2" id="KW-0539">Nucleus</keyword>
<evidence type="ECO:0000256" key="2">
    <source>
        <dbReference type="PROSITE-ProRule" id="PRU00089"/>
    </source>
</evidence>
<dbReference type="GO" id="GO:0005634">
    <property type="term" value="C:nucleus"/>
    <property type="evidence" value="ECO:0007669"/>
    <property type="project" value="UniProtKB-SubCell"/>
</dbReference>
<dbReference type="SUPFAM" id="SSF46785">
    <property type="entry name" value="Winged helix' DNA-binding domain"/>
    <property type="match status" value="1"/>
</dbReference>
<dbReference type="GO" id="GO:0009653">
    <property type="term" value="P:anatomical structure morphogenesis"/>
    <property type="evidence" value="ECO:0007669"/>
    <property type="project" value="TreeGrafter"/>
</dbReference>
<feature type="DNA-binding region" description="Fork-head" evidence="2">
    <location>
        <begin position="73"/>
        <end position="103"/>
    </location>
</feature>
<dbReference type="PROSITE" id="PS50039">
    <property type="entry name" value="FORK_HEAD_3"/>
    <property type="match status" value="1"/>
</dbReference>
<name>A0A915JKW9_ROMCU</name>
<evidence type="ECO:0000313" key="5">
    <source>
        <dbReference type="WBParaSite" id="nRc.2.0.1.t26815-RA"/>
    </source>
</evidence>
<sequence length="103" mass="11680">MKFTIDEILSLDSPNGPVKQEAAACQLNDIHLQLQVKNGTSRRPFQLQSTHRHENRSAVIHQQPAMMETLEMKPPYSYIALITMAILNSPDRKMTLSEICGFI</sequence>
<evidence type="ECO:0000256" key="1">
    <source>
        <dbReference type="ARBA" id="ARBA00023125"/>
    </source>
</evidence>
<dbReference type="PANTHER" id="PTHR11829">
    <property type="entry name" value="FORKHEAD BOX PROTEIN"/>
    <property type="match status" value="1"/>
</dbReference>
<evidence type="ECO:0000259" key="3">
    <source>
        <dbReference type="PROSITE" id="PS50039"/>
    </source>
</evidence>
<keyword evidence="4" id="KW-1185">Reference proteome</keyword>
<dbReference type="Pfam" id="PF00250">
    <property type="entry name" value="Forkhead"/>
    <property type="match status" value="1"/>
</dbReference>